<accession>A0A6C0F1S4</accession>
<dbReference type="AlphaFoldDB" id="A0A6C0F1S4"/>
<dbReference type="InterPro" id="IPR008210">
    <property type="entry name" value="PEP_carboxykinase_N"/>
</dbReference>
<dbReference type="SUPFAM" id="SSF68923">
    <property type="entry name" value="PEP carboxykinase N-terminal domain"/>
    <property type="match status" value="1"/>
</dbReference>
<comment type="similarity">
    <text evidence="2">Belongs to the phosphoenolpyruvate carboxykinase [GTP] family.</text>
</comment>
<dbReference type="Gene3D" id="3.40.449.10">
    <property type="entry name" value="Phosphoenolpyruvate Carboxykinase, domain 1"/>
    <property type="match status" value="1"/>
</dbReference>
<keyword evidence="7" id="KW-0342">GTP-binding</keyword>
<evidence type="ECO:0000256" key="5">
    <source>
        <dbReference type="ARBA" id="ARBA00022741"/>
    </source>
</evidence>
<dbReference type="PIRSF" id="PIRSF001348">
    <property type="entry name" value="PEP_carboxykinase_GTP"/>
    <property type="match status" value="1"/>
</dbReference>
<proteinExistence type="inferred from homology"/>
<dbReference type="Pfam" id="PF17297">
    <property type="entry name" value="PEPCK_N"/>
    <property type="match status" value="1"/>
</dbReference>
<keyword evidence="9" id="KW-0456">Lyase</keyword>
<dbReference type="GO" id="GO:0033993">
    <property type="term" value="P:response to lipid"/>
    <property type="evidence" value="ECO:0007669"/>
    <property type="project" value="TreeGrafter"/>
</dbReference>
<dbReference type="GO" id="GO:0019543">
    <property type="term" value="P:propionate catabolic process"/>
    <property type="evidence" value="ECO:0007669"/>
    <property type="project" value="TreeGrafter"/>
</dbReference>
<dbReference type="Pfam" id="PF00821">
    <property type="entry name" value="PEPCK_GTP"/>
    <property type="match status" value="1"/>
</dbReference>
<keyword evidence="5" id="KW-0547">Nucleotide-binding</keyword>
<dbReference type="InterPro" id="IPR018091">
    <property type="entry name" value="PEP_carboxykin_GTP_CS"/>
</dbReference>
<evidence type="ECO:0000256" key="6">
    <source>
        <dbReference type="ARBA" id="ARBA00022793"/>
    </source>
</evidence>
<dbReference type="Gene3D" id="3.90.228.20">
    <property type="match status" value="1"/>
</dbReference>
<dbReference type="GO" id="GO:0046327">
    <property type="term" value="P:glycerol biosynthetic process from pyruvate"/>
    <property type="evidence" value="ECO:0007669"/>
    <property type="project" value="TreeGrafter"/>
</dbReference>
<evidence type="ECO:0000256" key="1">
    <source>
        <dbReference type="ARBA" id="ARBA00001936"/>
    </source>
</evidence>
<dbReference type="GO" id="GO:0006094">
    <property type="term" value="P:gluconeogenesis"/>
    <property type="evidence" value="ECO:0007669"/>
    <property type="project" value="InterPro"/>
</dbReference>
<dbReference type="EC" id="4.1.1.32" evidence="3"/>
<evidence type="ECO:0000313" key="12">
    <source>
        <dbReference type="EMBL" id="QHT34270.1"/>
    </source>
</evidence>
<keyword evidence="8" id="KW-0464">Manganese</keyword>
<dbReference type="GO" id="GO:0042594">
    <property type="term" value="P:response to starvation"/>
    <property type="evidence" value="ECO:0007669"/>
    <property type="project" value="TreeGrafter"/>
</dbReference>
<keyword evidence="4" id="KW-0479">Metal-binding</keyword>
<feature type="domain" description="Phosphoenolpyruvate carboxykinase C-terminal P-loop" evidence="10">
    <location>
        <begin position="227"/>
        <end position="588"/>
    </location>
</feature>
<reference evidence="12" key="1">
    <citation type="journal article" date="2020" name="Nature">
        <title>Giant virus diversity and host interactions through global metagenomics.</title>
        <authorList>
            <person name="Schulz F."/>
            <person name="Roux S."/>
            <person name="Paez-Espino D."/>
            <person name="Jungbluth S."/>
            <person name="Walsh D.A."/>
            <person name="Denef V.J."/>
            <person name="McMahon K.D."/>
            <person name="Konstantinidis K.T."/>
            <person name="Eloe-Fadrosh E.A."/>
            <person name="Kyrpides N.C."/>
            <person name="Woyke T."/>
        </authorList>
    </citation>
    <scope>NUCLEOTIDE SEQUENCE</scope>
    <source>
        <strain evidence="12">GVMAG-M-3300009163-63</strain>
    </source>
</reference>
<comment type="cofactor">
    <cofactor evidence="1">
        <name>Mn(2+)</name>
        <dbReference type="ChEBI" id="CHEBI:29035"/>
    </cofactor>
</comment>
<dbReference type="GO" id="GO:0071333">
    <property type="term" value="P:cellular response to glucose stimulus"/>
    <property type="evidence" value="ECO:0007669"/>
    <property type="project" value="TreeGrafter"/>
</dbReference>
<dbReference type="GO" id="GO:0005829">
    <property type="term" value="C:cytosol"/>
    <property type="evidence" value="ECO:0007669"/>
    <property type="project" value="TreeGrafter"/>
</dbReference>
<protein>
    <recommendedName>
        <fullName evidence="3">phosphoenolpyruvate carboxykinase (GTP)</fullName>
        <ecNumber evidence="3">4.1.1.32</ecNumber>
    </recommendedName>
</protein>
<dbReference type="InterPro" id="IPR035078">
    <property type="entry name" value="PEP_carboxykinase_GTP_N"/>
</dbReference>
<dbReference type="InterPro" id="IPR013035">
    <property type="entry name" value="PEP_carboxykinase_C"/>
</dbReference>
<dbReference type="GO" id="GO:0004613">
    <property type="term" value="F:phosphoenolpyruvate carboxykinase (GTP) activity"/>
    <property type="evidence" value="ECO:0007669"/>
    <property type="project" value="UniProtKB-EC"/>
</dbReference>
<dbReference type="Gene3D" id="2.170.8.10">
    <property type="entry name" value="Phosphoenolpyruvate Carboxykinase, domain 2"/>
    <property type="match status" value="1"/>
</dbReference>
<dbReference type="PROSITE" id="PS00505">
    <property type="entry name" value="PEPCK_GTP"/>
    <property type="match status" value="1"/>
</dbReference>
<dbReference type="NCBIfam" id="NF003253">
    <property type="entry name" value="PRK04210.1"/>
    <property type="match status" value="1"/>
</dbReference>
<name>A0A6C0F1S4_9ZZZZ</name>
<evidence type="ECO:0000256" key="7">
    <source>
        <dbReference type="ARBA" id="ARBA00023134"/>
    </source>
</evidence>
<dbReference type="SUPFAM" id="SSF53795">
    <property type="entry name" value="PEP carboxykinase-like"/>
    <property type="match status" value="1"/>
</dbReference>
<evidence type="ECO:0000256" key="8">
    <source>
        <dbReference type="ARBA" id="ARBA00023211"/>
    </source>
</evidence>
<dbReference type="EMBL" id="MN738998">
    <property type="protein sequence ID" value="QHT34270.1"/>
    <property type="molecule type" value="Genomic_DNA"/>
</dbReference>
<dbReference type="InterPro" id="IPR008209">
    <property type="entry name" value="PEP_carboxykinase_GTP"/>
</dbReference>
<dbReference type="GO" id="GO:0005525">
    <property type="term" value="F:GTP binding"/>
    <property type="evidence" value="ECO:0007669"/>
    <property type="project" value="UniProtKB-KW"/>
</dbReference>
<dbReference type="InterPro" id="IPR035077">
    <property type="entry name" value="PEP_carboxykinase_GTP_C"/>
</dbReference>
<dbReference type="GO" id="GO:0030145">
    <property type="term" value="F:manganese ion binding"/>
    <property type="evidence" value="ECO:0007669"/>
    <property type="project" value="TreeGrafter"/>
</dbReference>
<feature type="domain" description="Phosphoenolpyruvate carboxykinase GTP-utilising N-terminal" evidence="11">
    <location>
        <begin position="11"/>
        <end position="222"/>
    </location>
</feature>
<dbReference type="GO" id="GO:0006107">
    <property type="term" value="P:oxaloacetate metabolic process"/>
    <property type="evidence" value="ECO:0007669"/>
    <property type="project" value="TreeGrafter"/>
</dbReference>
<organism evidence="12">
    <name type="scientific">viral metagenome</name>
    <dbReference type="NCBI Taxonomy" id="1070528"/>
    <lineage>
        <taxon>unclassified sequences</taxon>
        <taxon>metagenomes</taxon>
        <taxon>organismal metagenomes</taxon>
    </lineage>
</organism>
<sequence>MVIKKNINDTITMWTNILKPSNVEWVLDNDMLYYINKMKNRCSESVVDVTARENCYAFFSNPTDVARMESRTFICSSSCAGYTNNAWNVDECFKEMISRMRNVMVGRTMYIIPFCLGTIGSKYAKYGIQITDSEYACINMQIMCRTGQAVMDATDDYDTFVPCIHTVGECDFQNAKWASSDMKYICHFTDDSPFVLSYGSGYGGNAILSKKCYALRIASVLGKREGWLAEHCLLLKMTSPPPFKEVKYILASFPSACGKTNLAMITPCKELCEEGWTFETLGDDIVWMHSINGQLYAQSVENGFFGVAPGTNTHSNPHAIASLSKNCLFTNCATYTNEDGKTDVWWEGLTRAPPSQFTNWKGESNVSPAAHPNARYTCPIVNCPIIASNYDALVPIHAIIFGGRRRSCIPLASKARDIYQGIFYGATLSSEETSANSEAKLGNIRFDPMSMRPFIGYNVCEYFQHWIDFMKKLNVPPQFYLVNWFRKDEDDKFIWNGFSENSKILKWIFLQQQEHNTNADEQSSAFGQHPSLSDLYLNDANDDDMRKWKQLFSCKPEEIKDFKMRVTDFFNELEKNSPVGVPRELKEQLDKLC</sequence>
<dbReference type="HAMAP" id="MF_00452">
    <property type="entry name" value="PEPCK_GTP"/>
    <property type="match status" value="1"/>
</dbReference>
<evidence type="ECO:0000259" key="10">
    <source>
        <dbReference type="Pfam" id="PF00821"/>
    </source>
</evidence>
<evidence type="ECO:0000259" key="11">
    <source>
        <dbReference type="Pfam" id="PF17297"/>
    </source>
</evidence>
<evidence type="ECO:0000256" key="3">
    <source>
        <dbReference type="ARBA" id="ARBA00012306"/>
    </source>
</evidence>
<evidence type="ECO:0000256" key="9">
    <source>
        <dbReference type="ARBA" id="ARBA00023239"/>
    </source>
</evidence>
<evidence type="ECO:0000256" key="2">
    <source>
        <dbReference type="ARBA" id="ARBA00005796"/>
    </source>
</evidence>
<keyword evidence="6" id="KW-0210">Decarboxylase</keyword>
<evidence type="ECO:0000256" key="4">
    <source>
        <dbReference type="ARBA" id="ARBA00022723"/>
    </source>
</evidence>
<dbReference type="PANTHER" id="PTHR11561:SF0">
    <property type="entry name" value="PHOSPHOENOLPYRUVATE CARBOXYKINASE [GTP]-RELATED"/>
    <property type="match status" value="1"/>
</dbReference>
<dbReference type="PANTHER" id="PTHR11561">
    <property type="entry name" value="PHOSPHOENOLPYRUVATE CARBOXYKINASE"/>
    <property type="match status" value="1"/>
</dbReference>